<sequence length="463" mass="53211">MFSGAKLETVTNGEMKHYRDCLAAIQCNPPRTECFLDKCDECPGTSDLRDRLETYFEDNMIDQIEYKQWTTTDRSTLETKIQTVDDFLDSFMATLRKLLRHDFIAKQQSHFLQHTKANMEPGEILVIADFAENYSFVVQDAAQSFHWNNLQATIHPFVCYFQQEGKLNEHLSFVVISDCNTHDTVAVHLFQKLLLQFLTNKIESFKKILYFSDGCAAQYKNLKNFINLCHHEEDFGVPADWHFFATSHGKGPSDGIGGTVKRLAARASLQRPLDQQIMTPWQLYEFATSQIKSIDFAFATTEQYKNETDILRQRFQIARTIPGTQKLHCFCPMSRDKIKVRDFSSSSDSREEPVCLQVHGQTACIDFADIKGYVTVMYDCYWWLACVQEILPASQEVELSFLHPHGPSPSFKFPYRPDTLVIHGMDVLTAVEPVTETGRIYKISAEEMNTATQTLVERKMKVT</sequence>
<dbReference type="AlphaFoldDB" id="A0A913ZXG8"/>
<dbReference type="RefSeq" id="XP_038055995.1">
    <property type="nucleotide sequence ID" value="XM_038200067.1"/>
</dbReference>
<dbReference type="PANTHER" id="PTHR46601">
    <property type="entry name" value="ULP_PROTEASE DOMAIN-CONTAINING PROTEIN"/>
    <property type="match status" value="1"/>
</dbReference>
<evidence type="ECO:0000313" key="1">
    <source>
        <dbReference type="EnsemblMetazoa" id="XP_038055995.1"/>
    </source>
</evidence>
<dbReference type="OrthoDB" id="10043418at2759"/>
<evidence type="ECO:0000313" key="2">
    <source>
        <dbReference type="Proteomes" id="UP000887568"/>
    </source>
</evidence>
<proteinExistence type="predicted"/>
<keyword evidence="2" id="KW-1185">Reference proteome</keyword>
<dbReference type="OMA" id="CHHEEDF"/>
<dbReference type="EnsemblMetazoa" id="XM_038200067.1">
    <property type="protein sequence ID" value="XP_038055995.1"/>
    <property type="gene ID" value="LOC119727986"/>
</dbReference>
<evidence type="ECO:0008006" key="3">
    <source>
        <dbReference type="Google" id="ProtNLM"/>
    </source>
</evidence>
<reference evidence="1" key="1">
    <citation type="submission" date="2022-11" db="UniProtKB">
        <authorList>
            <consortium name="EnsemblMetazoa"/>
        </authorList>
    </citation>
    <scope>IDENTIFICATION</scope>
</reference>
<dbReference type="PANTHER" id="PTHR46601:SF1">
    <property type="entry name" value="ADF-H DOMAIN-CONTAINING PROTEIN"/>
    <property type="match status" value="1"/>
</dbReference>
<protein>
    <recommendedName>
        <fullName evidence="3">Cc8L18.2-like protein</fullName>
    </recommendedName>
</protein>
<organism evidence="1 2">
    <name type="scientific">Patiria miniata</name>
    <name type="common">Bat star</name>
    <name type="synonym">Asterina miniata</name>
    <dbReference type="NCBI Taxonomy" id="46514"/>
    <lineage>
        <taxon>Eukaryota</taxon>
        <taxon>Metazoa</taxon>
        <taxon>Echinodermata</taxon>
        <taxon>Eleutherozoa</taxon>
        <taxon>Asterozoa</taxon>
        <taxon>Asteroidea</taxon>
        <taxon>Valvatacea</taxon>
        <taxon>Valvatida</taxon>
        <taxon>Asterinidae</taxon>
        <taxon>Patiria</taxon>
    </lineage>
</organism>
<dbReference type="Proteomes" id="UP000887568">
    <property type="component" value="Unplaced"/>
</dbReference>
<dbReference type="GeneID" id="119727986"/>
<name>A0A913ZXG8_PATMI</name>
<accession>A0A913ZXG8</accession>